<dbReference type="AlphaFoldDB" id="A0A6J6WPA5"/>
<dbReference type="Gene3D" id="1.10.1220.10">
    <property type="entry name" value="Met repressor-like"/>
    <property type="match status" value="1"/>
</dbReference>
<protein>
    <submittedName>
        <fullName evidence="1">Unannotated protein</fullName>
    </submittedName>
</protein>
<evidence type="ECO:0000313" key="1">
    <source>
        <dbReference type="EMBL" id="CAB4786570.1"/>
    </source>
</evidence>
<sequence length="73" mass="7991">MADLLIRDLAPELVIALDAKAKTLGISRVELVRRTITREIAISSESVTEQHLAALIKLLPDLGDPEVMRGAWS</sequence>
<proteinExistence type="predicted"/>
<name>A0A6J6WPA5_9ZZZZ</name>
<organism evidence="1">
    <name type="scientific">freshwater metagenome</name>
    <dbReference type="NCBI Taxonomy" id="449393"/>
    <lineage>
        <taxon>unclassified sequences</taxon>
        <taxon>metagenomes</taxon>
        <taxon>ecological metagenomes</taxon>
    </lineage>
</organism>
<dbReference type="EMBL" id="CAEZZY010000149">
    <property type="protein sequence ID" value="CAB4786570.1"/>
    <property type="molecule type" value="Genomic_DNA"/>
</dbReference>
<accession>A0A6J6WPA5</accession>
<dbReference type="GO" id="GO:0006355">
    <property type="term" value="P:regulation of DNA-templated transcription"/>
    <property type="evidence" value="ECO:0007669"/>
    <property type="project" value="InterPro"/>
</dbReference>
<gene>
    <name evidence="1" type="ORF">UFOPK2928_01112</name>
</gene>
<dbReference type="InterPro" id="IPR013321">
    <property type="entry name" value="Arc_rbn_hlx_hlx"/>
</dbReference>
<reference evidence="1" key="1">
    <citation type="submission" date="2020-05" db="EMBL/GenBank/DDBJ databases">
        <authorList>
            <person name="Chiriac C."/>
            <person name="Salcher M."/>
            <person name="Ghai R."/>
            <person name="Kavagutti S V."/>
        </authorList>
    </citation>
    <scope>NUCLEOTIDE SEQUENCE</scope>
</reference>